<dbReference type="Proteomes" id="UP000095009">
    <property type="component" value="Unassembled WGS sequence"/>
</dbReference>
<sequence>MFERTAISALEIKQTPTIAIVLEQQTAGTSGIKSPVYDIGDKVSGYIKITPRKAIGRTSPTNGLLFSKVNIFLEGIEQTTIQHRYSEKSSRRRFLKMKQFIPESEYPDYKTTCDEPLRSFEYGFQYKIPFEFEFPTYLDENLVCSSKFHLHSRLPPSIGGDEQWGKIGVDMTGAFAKVQYMIAAEIEMTNQPDSKEAAKIIARNWRPLCFVPSYPAPLVPINRQMLTTTNKSNRHFDFNVSFNPVTSEPYFWTEAVLKKKLGGVFEVKSLGNIQLQIQSLPEIIYGGSSTLLPVELVFTPRVSESAGKLPTNYQPKLPQITYIDASLQIVTVASITHQIPLQYASQDQLANYCCSPDQASKGKTSANNGKLTIDTVRLTSSVPGEIEWQLSKHSEPDFSELPPDIDAESAVTSQLAHKNNQLPNYELLTPISTPTDESYFSLKTNPTSLSSGSASVFSPRTTQSTSKSSATPSILLNSTKTSSVSYTSKFSFPLTFPQILPPSYFSCLTSRNYIILLTVRFSTGSELVLKLPLNVISSKQGKFELALKEAAFFNGENFDRNNQLSSLESLVSILNPKDKSSKTTTSTNSATGTAQSAETLPSITLQTVKSPEYSERPADGELDISKLVLTQQQELAMGVRAPGISSLSSSSLSSTFGTPSPSTSPGARRGSGIGEPSAKGLYLYTPSSDS</sequence>
<evidence type="ECO:0008006" key="4">
    <source>
        <dbReference type="Google" id="ProtNLM"/>
    </source>
</evidence>
<dbReference type="Gene3D" id="2.60.40.640">
    <property type="match status" value="1"/>
</dbReference>
<protein>
    <recommendedName>
        <fullName evidence="4">Arrestin-like N-terminal domain-containing protein</fullName>
    </recommendedName>
</protein>
<dbReference type="InterPro" id="IPR039634">
    <property type="entry name" value="Bul1-like"/>
</dbReference>
<evidence type="ECO:0000256" key="1">
    <source>
        <dbReference type="SAM" id="MobiDB-lite"/>
    </source>
</evidence>
<dbReference type="STRING" id="857566.A0A1E3PG02"/>
<dbReference type="PANTHER" id="PTHR31904">
    <property type="entry name" value="BYPASS OF STOP CODON PROTEIN 5-RELATED"/>
    <property type="match status" value="1"/>
</dbReference>
<dbReference type="OrthoDB" id="2283785at2759"/>
<evidence type="ECO:0000313" key="2">
    <source>
        <dbReference type="EMBL" id="ODQ64343.1"/>
    </source>
</evidence>
<organism evidence="2 3">
    <name type="scientific">Nadsonia fulvescens var. elongata DSM 6958</name>
    <dbReference type="NCBI Taxonomy" id="857566"/>
    <lineage>
        <taxon>Eukaryota</taxon>
        <taxon>Fungi</taxon>
        <taxon>Dikarya</taxon>
        <taxon>Ascomycota</taxon>
        <taxon>Saccharomycotina</taxon>
        <taxon>Dipodascomycetes</taxon>
        <taxon>Dipodascales</taxon>
        <taxon>Dipodascales incertae sedis</taxon>
        <taxon>Nadsonia</taxon>
    </lineage>
</organism>
<reference evidence="2 3" key="1">
    <citation type="journal article" date="2016" name="Proc. Natl. Acad. Sci. U.S.A.">
        <title>Comparative genomics of biotechnologically important yeasts.</title>
        <authorList>
            <person name="Riley R."/>
            <person name="Haridas S."/>
            <person name="Wolfe K.H."/>
            <person name="Lopes M.R."/>
            <person name="Hittinger C.T."/>
            <person name="Goeker M."/>
            <person name="Salamov A.A."/>
            <person name="Wisecaver J.H."/>
            <person name="Long T.M."/>
            <person name="Calvey C.H."/>
            <person name="Aerts A.L."/>
            <person name="Barry K.W."/>
            <person name="Choi C."/>
            <person name="Clum A."/>
            <person name="Coughlan A.Y."/>
            <person name="Deshpande S."/>
            <person name="Douglass A.P."/>
            <person name="Hanson S.J."/>
            <person name="Klenk H.-P."/>
            <person name="LaButti K.M."/>
            <person name="Lapidus A."/>
            <person name="Lindquist E.A."/>
            <person name="Lipzen A.M."/>
            <person name="Meier-Kolthoff J.P."/>
            <person name="Ohm R.A."/>
            <person name="Otillar R.P."/>
            <person name="Pangilinan J.L."/>
            <person name="Peng Y."/>
            <person name="Rokas A."/>
            <person name="Rosa C.A."/>
            <person name="Scheuner C."/>
            <person name="Sibirny A.A."/>
            <person name="Slot J.C."/>
            <person name="Stielow J.B."/>
            <person name="Sun H."/>
            <person name="Kurtzman C.P."/>
            <person name="Blackwell M."/>
            <person name="Grigoriev I.V."/>
            <person name="Jeffries T.W."/>
        </authorList>
    </citation>
    <scope>NUCLEOTIDE SEQUENCE [LARGE SCALE GENOMIC DNA]</scope>
    <source>
        <strain evidence="2 3">DSM 6958</strain>
    </source>
</reference>
<evidence type="ECO:0000313" key="3">
    <source>
        <dbReference type="Proteomes" id="UP000095009"/>
    </source>
</evidence>
<gene>
    <name evidence="2" type="ORF">NADFUDRAFT_83852</name>
</gene>
<dbReference type="InterPro" id="IPR014752">
    <property type="entry name" value="Arrestin-like_C"/>
</dbReference>
<keyword evidence="3" id="KW-1185">Reference proteome</keyword>
<accession>A0A1E3PG02</accession>
<dbReference type="AlphaFoldDB" id="A0A1E3PG02"/>
<feature type="region of interest" description="Disordered" evidence="1">
    <location>
        <begin position="578"/>
        <end position="601"/>
    </location>
</feature>
<dbReference type="PANTHER" id="PTHR31904:SF1">
    <property type="entry name" value="BYPASS OF STOP CODON PROTEIN 5-RELATED"/>
    <property type="match status" value="1"/>
</dbReference>
<feature type="compositionally biased region" description="Low complexity" evidence="1">
    <location>
        <begin position="645"/>
        <end position="666"/>
    </location>
</feature>
<dbReference type="EMBL" id="KV454412">
    <property type="protein sequence ID" value="ODQ64343.1"/>
    <property type="molecule type" value="Genomic_DNA"/>
</dbReference>
<feature type="region of interest" description="Disordered" evidence="1">
    <location>
        <begin position="644"/>
        <end position="690"/>
    </location>
</feature>
<name>A0A1E3PG02_9ASCO</name>
<proteinExistence type="predicted"/>
<feature type="compositionally biased region" description="Low complexity" evidence="1">
    <location>
        <begin position="582"/>
        <end position="597"/>
    </location>
</feature>
<feature type="region of interest" description="Disordered" evidence="1">
    <location>
        <begin position="446"/>
        <end position="471"/>
    </location>
</feature>